<dbReference type="Proteomes" id="UP000182649">
    <property type="component" value="Unassembled WGS sequence"/>
</dbReference>
<sequence>MLSEFDIIRSFFTRSAPATVLGVGDDAALIRPARGMELAVSTDMMVSGRHFFEDVDPYKLGHKSLAVNLSDMAAMGARPRWATLSLALPESMVQKDESWPRAFADGFFALAHAHQVDLIGGDTTNGPLNICVTIIGEVPEGKALRRSGARPGDDIWVSGYLGDAALALAYRKKKIMPEPGEVETAAVEAAEVEALMAALEMPVPRVELGQRLIGLAHSAIDISDGLLADLGHILECSRVAAVVRIDQIRRSAAMEKHFPHPLAIECLLAGGDDYELCFTVSSSERTKVELLSREEGIPLTRIGSIEEGAGLVVLDSAGRTVTTRVKGYDHFQV</sequence>
<dbReference type="AlphaFoldDB" id="A0A1I7IFP3"/>
<dbReference type="GO" id="GO:0009030">
    <property type="term" value="F:thiamine-phosphate kinase activity"/>
    <property type="evidence" value="ECO:0007669"/>
    <property type="project" value="UniProtKB-UniRule"/>
</dbReference>
<gene>
    <name evidence="2" type="primary">thiL</name>
    <name evidence="5" type="ORF">SAMN05216417_11925</name>
</gene>
<dbReference type="RefSeq" id="WP_074975646.1">
    <property type="nucleotide sequence ID" value="NZ_FPBZ01000019.1"/>
</dbReference>
<feature type="binding site" evidence="2">
    <location>
        <position position="42"/>
    </location>
    <ligand>
        <name>Mg(2+)</name>
        <dbReference type="ChEBI" id="CHEBI:18420"/>
        <label>1</label>
    </ligand>
</feature>
<comment type="pathway">
    <text evidence="2">Cofactor biosynthesis; thiamine diphosphate biosynthesis; thiamine diphosphate from thiamine phosphate: step 1/1.</text>
</comment>
<keyword evidence="2" id="KW-0460">Magnesium</keyword>
<feature type="binding site" evidence="2">
    <location>
        <position position="26"/>
    </location>
    <ligand>
        <name>Mg(2+)</name>
        <dbReference type="ChEBI" id="CHEBI:18420"/>
        <label>4</label>
    </ligand>
</feature>
<dbReference type="UniPathway" id="UPA00060">
    <property type="reaction ID" value="UER00142"/>
</dbReference>
<feature type="binding site" evidence="2">
    <location>
        <position position="146"/>
    </location>
    <ligand>
        <name>ATP</name>
        <dbReference type="ChEBI" id="CHEBI:30616"/>
    </ligand>
</feature>
<proteinExistence type="inferred from homology"/>
<dbReference type="Pfam" id="PF00586">
    <property type="entry name" value="AIRS"/>
    <property type="match status" value="1"/>
</dbReference>
<evidence type="ECO:0000256" key="1">
    <source>
        <dbReference type="ARBA" id="ARBA00022977"/>
    </source>
</evidence>
<dbReference type="NCBIfam" id="TIGR01379">
    <property type="entry name" value="thiL"/>
    <property type="match status" value="1"/>
</dbReference>
<dbReference type="Gene3D" id="3.90.650.10">
    <property type="entry name" value="PurM-like C-terminal domain"/>
    <property type="match status" value="1"/>
</dbReference>
<dbReference type="PIRSF" id="PIRSF005303">
    <property type="entry name" value="Thiam_monoph_kin"/>
    <property type="match status" value="1"/>
</dbReference>
<evidence type="ECO:0000256" key="2">
    <source>
        <dbReference type="HAMAP-Rule" id="MF_02128"/>
    </source>
</evidence>
<dbReference type="CDD" id="cd02194">
    <property type="entry name" value="ThiL"/>
    <property type="match status" value="1"/>
</dbReference>
<dbReference type="HAMAP" id="MF_02128">
    <property type="entry name" value="TMP_kinase"/>
    <property type="match status" value="1"/>
</dbReference>
<feature type="binding site" evidence="2">
    <location>
        <position position="41"/>
    </location>
    <ligand>
        <name>Mg(2+)</name>
        <dbReference type="ChEBI" id="CHEBI:18420"/>
        <label>4</label>
    </ligand>
</feature>
<evidence type="ECO:0000313" key="6">
    <source>
        <dbReference type="Proteomes" id="UP000182649"/>
    </source>
</evidence>
<dbReference type="InterPro" id="IPR016188">
    <property type="entry name" value="PurM-like_N"/>
</dbReference>
<comment type="miscellaneous">
    <text evidence="2">Reaction mechanism of ThiL seems to utilize a direct, inline transfer of the gamma-phosphate of ATP to TMP rather than a phosphorylated enzyme intermediate.</text>
</comment>
<accession>A0A1I7IFP3</accession>
<evidence type="ECO:0000313" key="5">
    <source>
        <dbReference type="EMBL" id="SFU71774.1"/>
    </source>
</evidence>
<comment type="similarity">
    <text evidence="2">Belongs to the thiamine-monophosphate kinase family.</text>
</comment>
<dbReference type="InterPro" id="IPR010918">
    <property type="entry name" value="PurM-like_C_dom"/>
</dbReference>
<feature type="binding site" evidence="2">
    <location>
        <position position="71"/>
    </location>
    <ligand>
        <name>Mg(2+)</name>
        <dbReference type="ChEBI" id="CHEBI:18420"/>
        <label>3</label>
    </ligand>
</feature>
<keyword evidence="2 5" id="KW-0418">Kinase</keyword>
<feature type="binding site" evidence="2">
    <location>
        <position position="50"/>
    </location>
    <ligand>
        <name>substrate</name>
    </ligand>
</feature>
<comment type="caution">
    <text evidence="2">Lacks conserved residue(s) required for the propagation of feature annotation.</text>
</comment>
<feature type="binding site" evidence="2">
    <location>
        <position position="71"/>
    </location>
    <ligand>
        <name>Mg(2+)</name>
        <dbReference type="ChEBI" id="CHEBI:18420"/>
        <label>2</label>
    </ligand>
</feature>
<keyword evidence="2" id="KW-0547">Nucleotide-binding</keyword>
<feature type="binding site" evidence="2">
    <location>
        <position position="328"/>
    </location>
    <ligand>
        <name>substrate</name>
    </ligand>
</feature>
<keyword evidence="2" id="KW-0808">Transferase</keyword>
<feature type="binding site" evidence="2">
    <location>
        <position position="221"/>
    </location>
    <ligand>
        <name>Mg(2+)</name>
        <dbReference type="ChEBI" id="CHEBI:18420"/>
        <label>3</label>
    </ligand>
</feature>
<dbReference type="PANTHER" id="PTHR30270">
    <property type="entry name" value="THIAMINE-MONOPHOSPHATE KINASE"/>
    <property type="match status" value="1"/>
</dbReference>
<keyword evidence="2" id="KW-0479">Metal-binding</keyword>
<reference evidence="5 6" key="1">
    <citation type="submission" date="2016-10" db="EMBL/GenBank/DDBJ databases">
        <authorList>
            <person name="de Groot N.N."/>
        </authorList>
    </citation>
    <scope>NUCLEOTIDE SEQUENCE [LARGE SCALE GENOMIC DNA]</scope>
    <source>
        <strain evidence="5 6">Nl14</strain>
    </source>
</reference>
<name>A0A1I7IFP3_9PROT</name>
<evidence type="ECO:0000259" key="4">
    <source>
        <dbReference type="Pfam" id="PF02769"/>
    </source>
</evidence>
<organism evidence="5 6">
    <name type="scientific">Nitrosospira multiformis</name>
    <dbReference type="NCBI Taxonomy" id="1231"/>
    <lineage>
        <taxon>Bacteria</taxon>
        <taxon>Pseudomonadati</taxon>
        <taxon>Pseudomonadota</taxon>
        <taxon>Betaproteobacteria</taxon>
        <taxon>Nitrosomonadales</taxon>
        <taxon>Nitrosomonadaceae</taxon>
        <taxon>Nitrosospira</taxon>
    </lineage>
</organism>
<feature type="binding site" evidence="2">
    <location>
        <begin position="121"/>
        <end position="122"/>
    </location>
    <ligand>
        <name>ATP</name>
        <dbReference type="ChEBI" id="CHEBI:30616"/>
    </ligand>
</feature>
<dbReference type="InterPro" id="IPR036921">
    <property type="entry name" value="PurM-like_N_sf"/>
</dbReference>
<dbReference type="GO" id="GO:0000287">
    <property type="term" value="F:magnesium ion binding"/>
    <property type="evidence" value="ECO:0007669"/>
    <property type="project" value="UniProtKB-UniRule"/>
</dbReference>
<comment type="catalytic activity">
    <reaction evidence="2">
        <text>thiamine phosphate + ATP = thiamine diphosphate + ADP</text>
        <dbReference type="Rhea" id="RHEA:15913"/>
        <dbReference type="ChEBI" id="CHEBI:30616"/>
        <dbReference type="ChEBI" id="CHEBI:37575"/>
        <dbReference type="ChEBI" id="CHEBI:58937"/>
        <dbReference type="ChEBI" id="CHEBI:456216"/>
        <dbReference type="EC" id="2.7.4.16"/>
    </reaction>
</comment>
<dbReference type="Pfam" id="PF02769">
    <property type="entry name" value="AIRS_C"/>
    <property type="match status" value="1"/>
</dbReference>
<dbReference type="GO" id="GO:0005524">
    <property type="term" value="F:ATP binding"/>
    <property type="evidence" value="ECO:0007669"/>
    <property type="project" value="UniProtKB-UniRule"/>
</dbReference>
<feature type="binding site" evidence="2">
    <location>
        <position position="272"/>
    </location>
    <ligand>
        <name>substrate</name>
    </ligand>
</feature>
<feature type="binding site" evidence="2">
    <location>
        <position position="43"/>
    </location>
    <ligand>
        <name>Mg(2+)</name>
        <dbReference type="ChEBI" id="CHEBI:18420"/>
        <label>1</label>
    </ligand>
</feature>
<dbReference type="SUPFAM" id="SSF55326">
    <property type="entry name" value="PurM N-terminal domain-like"/>
    <property type="match status" value="1"/>
</dbReference>
<dbReference type="PANTHER" id="PTHR30270:SF0">
    <property type="entry name" value="THIAMINE-MONOPHOSPHATE KINASE"/>
    <property type="match status" value="1"/>
</dbReference>
<dbReference type="GO" id="GO:0009229">
    <property type="term" value="P:thiamine diphosphate biosynthetic process"/>
    <property type="evidence" value="ECO:0007669"/>
    <property type="project" value="UniProtKB-UniRule"/>
</dbReference>
<keyword evidence="1 2" id="KW-0784">Thiamine biosynthesis</keyword>
<feature type="binding site" evidence="2">
    <location>
        <position position="43"/>
    </location>
    <ligand>
        <name>Mg(2+)</name>
        <dbReference type="ChEBI" id="CHEBI:18420"/>
        <label>2</label>
    </ligand>
</feature>
<feature type="binding site" evidence="2">
    <location>
        <position position="122"/>
    </location>
    <ligand>
        <name>Mg(2+)</name>
        <dbReference type="ChEBI" id="CHEBI:18420"/>
        <label>1</label>
    </ligand>
</feature>
<feature type="domain" description="PurM-like N-terminal" evidence="3">
    <location>
        <begin position="24"/>
        <end position="138"/>
    </location>
</feature>
<dbReference type="SUPFAM" id="SSF56042">
    <property type="entry name" value="PurM C-terminal domain-like"/>
    <property type="match status" value="1"/>
</dbReference>
<protein>
    <recommendedName>
        <fullName evidence="2">Thiamine-monophosphate kinase</fullName>
        <shortName evidence="2">TMP kinase</shortName>
        <shortName evidence="2">Thiamine-phosphate kinase</shortName>
        <ecNumber evidence="2">2.7.4.16</ecNumber>
    </recommendedName>
</protein>
<feature type="binding site" evidence="2">
    <location>
        <position position="223"/>
    </location>
    <ligand>
        <name>ATP</name>
        <dbReference type="ChEBI" id="CHEBI:30616"/>
    </ligand>
</feature>
<keyword evidence="2" id="KW-0067">ATP-binding</keyword>
<dbReference type="InterPro" id="IPR036676">
    <property type="entry name" value="PurM-like_C_sf"/>
</dbReference>
<feature type="binding site" evidence="2">
    <location>
        <position position="26"/>
    </location>
    <ligand>
        <name>Mg(2+)</name>
        <dbReference type="ChEBI" id="CHEBI:18420"/>
        <label>3</label>
    </ligand>
</feature>
<dbReference type="InterPro" id="IPR006283">
    <property type="entry name" value="ThiL-like"/>
</dbReference>
<feature type="binding site" evidence="2">
    <location>
        <position position="71"/>
    </location>
    <ligand>
        <name>Mg(2+)</name>
        <dbReference type="ChEBI" id="CHEBI:18420"/>
        <label>4</label>
    </ligand>
</feature>
<feature type="binding site" evidence="2">
    <location>
        <position position="224"/>
    </location>
    <ligand>
        <name>Mg(2+)</name>
        <dbReference type="ChEBI" id="CHEBI:18420"/>
        <label>5</label>
    </ligand>
</feature>
<dbReference type="EMBL" id="FPBZ01000019">
    <property type="protein sequence ID" value="SFU71774.1"/>
    <property type="molecule type" value="Genomic_DNA"/>
</dbReference>
<comment type="function">
    <text evidence="2">Catalyzes the ATP-dependent phosphorylation of thiamine-monophosphate (TMP) to form thiamine-pyrophosphate (TPP), the active form of vitamin B1.</text>
</comment>
<evidence type="ECO:0000259" key="3">
    <source>
        <dbReference type="Pfam" id="PF00586"/>
    </source>
</evidence>
<dbReference type="EC" id="2.7.4.16" evidence="2"/>
<dbReference type="GO" id="GO:0009228">
    <property type="term" value="P:thiamine biosynthetic process"/>
    <property type="evidence" value="ECO:0007669"/>
    <property type="project" value="UniProtKB-KW"/>
</dbReference>
<feature type="domain" description="PurM-like C-terminal" evidence="4">
    <location>
        <begin position="150"/>
        <end position="313"/>
    </location>
</feature>
<dbReference type="Gene3D" id="3.30.1330.10">
    <property type="entry name" value="PurM-like, N-terminal domain"/>
    <property type="match status" value="1"/>
</dbReference>